<evidence type="ECO:0000313" key="2">
    <source>
        <dbReference type="Proteomes" id="UP001204953"/>
    </source>
</evidence>
<dbReference type="Pfam" id="PF11103">
    <property type="entry name" value="DUF2887"/>
    <property type="match status" value="1"/>
</dbReference>
<comment type="caution">
    <text evidence="1">The sequence shown here is derived from an EMBL/GenBank/DDBJ whole genome shotgun (WGS) entry which is preliminary data.</text>
</comment>
<dbReference type="NCBIfam" id="TIGR01784">
    <property type="entry name" value="T_den_put_tspse"/>
    <property type="match status" value="1"/>
</dbReference>
<dbReference type="AlphaFoldDB" id="A0AAE3KQR5"/>
<keyword evidence="2" id="KW-1185">Reference proteome</keyword>
<protein>
    <submittedName>
        <fullName evidence="1">Rpn family recombination-promoting nuclease/putative transposase</fullName>
    </submittedName>
</protein>
<dbReference type="Proteomes" id="UP001204953">
    <property type="component" value="Unassembled WGS sequence"/>
</dbReference>
<dbReference type="RefSeq" id="WP_254010463.1">
    <property type="nucleotide sequence ID" value="NZ_JAMZMM010000022.1"/>
</dbReference>
<name>A0AAE3KQR5_9CYAN</name>
<organism evidence="1 2">
    <name type="scientific">Limnofasciculus baicalensis BBK-W-15</name>
    <dbReference type="NCBI Taxonomy" id="2699891"/>
    <lineage>
        <taxon>Bacteria</taxon>
        <taxon>Bacillati</taxon>
        <taxon>Cyanobacteriota</taxon>
        <taxon>Cyanophyceae</taxon>
        <taxon>Coleofasciculales</taxon>
        <taxon>Coleofasciculaceae</taxon>
        <taxon>Limnofasciculus</taxon>
        <taxon>Limnofasciculus baicalensis</taxon>
    </lineage>
</organism>
<dbReference type="PANTHER" id="PTHR35586">
    <property type="entry name" value="SLL1691 PROTEIN"/>
    <property type="match status" value="1"/>
</dbReference>
<reference evidence="1" key="1">
    <citation type="submission" date="2022-06" db="EMBL/GenBank/DDBJ databases">
        <title>New cyanobacteria of genus Symplocastrum in benthos of Lake Baikal.</title>
        <authorList>
            <person name="Sorokovikova E."/>
            <person name="Tikhonova I."/>
            <person name="Krasnopeev A."/>
            <person name="Evseev P."/>
            <person name="Gladkikh A."/>
            <person name="Belykh O."/>
        </authorList>
    </citation>
    <scope>NUCLEOTIDE SEQUENCE</scope>
    <source>
        <strain evidence="1">BBK-W-15</strain>
    </source>
</reference>
<dbReference type="InterPro" id="IPR022573">
    <property type="entry name" value="DUF2887"/>
</dbReference>
<gene>
    <name evidence="1" type="ORF">NJ959_04065</name>
</gene>
<evidence type="ECO:0000313" key="1">
    <source>
        <dbReference type="EMBL" id="MCP2727652.1"/>
    </source>
</evidence>
<proteinExistence type="predicted"/>
<dbReference type="EMBL" id="JAMZMM010000022">
    <property type="protein sequence ID" value="MCP2727652.1"/>
    <property type="molecule type" value="Genomic_DNA"/>
</dbReference>
<accession>A0AAE3KQR5</accession>
<dbReference type="PANTHER" id="PTHR35586:SF2">
    <property type="entry name" value="SLL1542 PROTEIN"/>
    <property type="match status" value="1"/>
</dbReference>
<dbReference type="InterPro" id="IPR010106">
    <property type="entry name" value="RpnA"/>
</dbReference>
<sequence>MKTDTIFYRLFQSFPSIFFELINRAPEAATNYEFTSREVKQLSFRLDGLFLPKTNQPNQPLYLVEVQFQPDPSLYYRIFAELFLYLKQYQPPHPWQIVVIYPSRSIEREQTLHFGNLLNLNQVRRIYLDELREGESSLGVEVVKLVIEPEETAGERARRLIAQARQQLTDEAIQRDLIDLIETIIVYKLPKKSREEIATMLGLTSELKKTRFYQEVLEEGKEEGKQENKLETIPRLLPLGLSLEQIAQALDLPLEVVQQTAQSTRSKITSVDEQNIAVFNRLLNSQPSLFSPEDRNELVELIAPLPDQSNLLYLTLSEWYEKHPEILKAQLTMLDELFGDSFSQEKVSGSTEGKVIPPINSANKQTLLNSIQQS</sequence>